<reference evidence="4" key="1">
    <citation type="submission" date="2020-03" db="EMBL/GenBank/DDBJ databases">
        <authorList>
            <person name="Guo F."/>
        </authorList>
    </citation>
    <scope>NUCLEOTIDE SEQUENCE</scope>
    <source>
        <strain evidence="4">JCM 30134</strain>
    </source>
</reference>
<keyword evidence="5" id="KW-1185">Reference proteome</keyword>
<evidence type="ECO:0000313" key="5">
    <source>
        <dbReference type="Proteomes" id="UP000787472"/>
    </source>
</evidence>
<dbReference type="PANTHER" id="PTHR14289">
    <property type="entry name" value="F-BOX ONLY PROTEIN 3"/>
    <property type="match status" value="1"/>
</dbReference>
<protein>
    <recommendedName>
        <fullName evidence="1 2">Protein ApaG</fullName>
    </recommendedName>
</protein>
<dbReference type="Pfam" id="PF04379">
    <property type="entry name" value="DUF525"/>
    <property type="match status" value="1"/>
</dbReference>
<dbReference type="InterPro" id="IPR007474">
    <property type="entry name" value="ApaG_domain"/>
</dbReference>
<feature type="domain" description="ApaG" evidence="3">
    <location>
        <begin position="2"/>
        <end position="126"/>
    </location>
</feature>
<name>A0A9E5MM73_9GAMM</name>
<dbReference type="HAMAP" id="MF_00791">
    <property type="entry name" value="ApaG"/>
    <property type="match status" value="1"/>
</dbReference>
<dbReference type="PANTHER" id="PTHR14289:SF16">
    <property type="entry name" value="POLYMERASE DELTA-INTERACTING PROTEIN 2"/>
    <property type="match status" value="1"/>
</dbReference>
<dbReference type="RefSeq" id="WP_167187394.1">
    <property type="nucleotide sequence ID" value="NZ_JAAONZ010000010.1"/>
</dbReference>
<evidence type="ECO:0000259" key="3">
    <source>
        <dbReference type="PROSITE" id="PS51087"/>
    </source>
</evidence>
<sequence length="126" mass="14090">MREIRDSVRVSVKTHYLPDQSSPSEKKFVFAYTITLRNEGDENAQLISRRWKITDANNDVQEVAGIGVVGEQPTLAPGEEYTYTSGSVLETETGTMEGAYQMRTDSGEDFDILIPAFALVPPHRLH</sequence>
<dbReference type="NCBIfam" id="NF003967">
    <property type="entry name" value="PRK05461.1"/>
    <property type="match status" value="1"/>
</dbReference>
<dbReference type="PROSITE" id="PS51087">
    <property type="entry name" value="APAG"/>
    <property type="match status" value="1"/>
</dbReference>
<dbReference type="Proteomes" id="UP000787472">
    <property type="component" value="Unassembled WGS sequence"/>
</dbReference>
<evidence type="ECO:0000256" key="1">
    <source>
        <dbReference type="ARBA" id="ARBA00017693"/>
    </source>
</evidence>
<proteinExistence type="inferred from homology"/>
<dbReference type="InterPro" id="IPR023065">
    <property type="entry name" value="Uncharacterised_ApaG"/>
</dbReference>
<dbReference type="GO" id="GO:0070987">
    <property type="term" value="P:error-free translesion synthesis"/>
    <property type="evidence" value="ECO:0007669"/>
    <property type="project" value="TreeGrafter"/>
</dbReference>
<evidence type="ECO:0000313" key="4">
    <source>
        <dbReference type="EMBL" id="NHO66488.1"/>
    </source>
</evidence>
<dbReference type="InterPro" id="IPR036767">
    <property type="entry name" value="ApaG_sf"/>
</dbReference>
<evidence type="ECO:0000256" key="2">
    <source>
        <dbReference type="HAMAP-Rule" id="MF_00791"/>
    </source>
</evidence>
<accession>A0A9E5MM73</accession>
<gene>
    <name evidence="2 4" type="primary">apaG</name>
    <name evidence="4" type="ORF">G8770_13145</name>
</gene>
<dbReference type="Gene3D" id="2.60.40.1470">
    <property type="entry name" value="ApaG domain"/>
    <property type="match status" value="1"/>
</dbReference>
<dbReference type="AlphaFoldDB" id="A0A9E5MM73"/>
<dbReference type="EMBL" id="JAAONZ010000010">
    <property type="protein sequence ID" value="NHO66488.1"/>
    <property type="molecule type" value="Genomic_DNA"/>
</dbReference>
<dbReference type="SUPFAM" id="SSF110069">
    <property type="entry name" value="ApaG-like"/>
    <property type="match status" value="1"/>
</dbReference>
<organism evidence="4 5">
    <name type="scientific">Pseudomaricurvus hydrocarbonicus</name>
    <dbReference type="NCBI Taxonomy" id="1470433"/>
    <lineage>
        <taxon>Bacteria</taxon>
        <taxon>Pseudomonadati</taxon>
        <taxon>Pseudomonadota</taxon>
        <taxon>Gammaproteobacteria</taxon>
        <taxon>Cellvibrionales</taxon>
        <taxon>Cellvibrionaceae</taxon>
        <taxon>Pseudomaricurvus</taxon>
    </lineage>
</organism>
<comment type="caution">
    <text evidence="4">The sequence shown here is derived from an EMBL/GenBank/DDBJ whole genome shotgun (WGS) entry which is preliminary data.</text>
</comment>